<evidence type="ECO:0000313" key="6">
    <source>
        <dbReference type="EMBL" id="KAB2338260.1"/>
    </source>
</evidence>
<dbReference type="PANTHER" id="PTHR43847">
    <property type="entry name" value="BLL3993 PROTEIN"/>
    <property type="match status" value="1"/>
</dbReference>
<keyword evidence="3 5" id="KW-1133">Transmembrane helix</keyword>
<accession>A0A6L3V9H0</accession>
<dbReference type="Gene3D" id="1.20.120.1630">
    <property type="match status" value="1"/>
</dbReference>
<evidence type="ECO:0008006" key="8">
    <source>
        <dbReference type="Google" id="ProtNLM"/>
    </source>
</evidence>
<dbReference type="EMBL" id="WBOS01000001">
    <property type="protein sequence ID" value="KAB2338260.1"/>
    <property type="molecule type" value="Genomic_DNA"/>
</dbReference>
<keyword evidence="2 5" id="KW-0812">Transmembrane</keyword>
<dbReference type="Pfam" id="PF04140">
    <property type="entry name" value="ICMT"/>
    <property type="match status" value="1"/>
</dbReference>
<evidence type="ECO:0000256" key="4">
    <source>
        <dbReference type="ARBA" id="ARBA00023136"/>
    </source>
</evidence>
<evidence type="ECO:0000313" key="7">
    <source>
        <dbReference type="Proteomes" id="UP000481030"/>
    </source>
</evidence>
<organism evidence="6 7">
    <name type="scientific">Cytobacillus depressus</name>
    <dbReference type="NCBI Taxonomy" id="1602942"/>
    <lineage>
        <taxon>Bacteria</taxon>
        <taxon>Bacillati</taxon>
        <taxon>Bacillota</taxon>
        <taxon>Bacilli</taxon>
        <taxon>Bacillales</taxon>
        <taxon>Bacillaceae</taxon>
        <taxon>Cytobacillus</taxon>
    </lineage>
</organism>
<name>A0A6L3V9H0_9BACI</name>
<keyword evidence="7" id="KW-1185">Reference proteome</keyword>
<protein>
    <recommendedName>
        <fullName evidence="8">Isoprenylcysteine carboxyl methyltransferase</fullName>
    </recommendedName>
</protein>
<dbReference type="InterPro" id="IPR052527">
    <property type="entry name" value="Metal_cation-efflux_comp"/>
</dbReference>
<comment type="subcellular location">
    <subcellularLocation>
        <location evidence="1">Membrane</location>
        <topology evidence="1">Multi-pass membrane protein</topology>
    </subcellularLocation>
</comment>
<evidence type="ECO:0000256" key="1">
    <source>
        <dbReference type="ARBA" id="ARBA00004141"/>
    </source>
</evidence>
<evidence type="ECO:0000256" key="5">
    <source>
        <dbReference type="SAM" id="Phobius"/>
    </source>
</evidence>
<comment type="caution">
    <text evidence="6">The sequence shown here is derived from an EMBL/GenBank/DDBJ whole genome shotgun (WGS) entry which is preliminary data.</text>
</comment>
<feature type="transmembrane region" description="Helical" evidence="5">
    <location>
        <begin position="69"/>
        <end position="87"/>
    </location>
</feature>
<reference evidence="6 7" key="1">
    <citation type="journal article" date="2016" name="Antonie Van Leeuwenhoek">
        <title>Bacillus depressus sp. nov., isolated from soil of a sunflower field.</title>
        <authorList>
            <person name="Wei X."/>
            <person name="Xin D."/>
            <person name="Xin Y."/>
            <person name="Zhang H."/>
            <person name="Wang T."/>
            <person name="Zhang J."/>
        </authorList>
    </citation>
    <scope>NUCLEOTIDE SEQUENCE [LARGE SCALE GENOMIC DNA]</scope>
    <source>
        <strain evidence="6 7">BZ1</strain>
    </source>
</reference>
<gene>
    <name evidence="6" type="ORF">F7731_01460</name>
</gene>
<dbReference type="RefSeq" id="WP_151532983.1">
    <property type="nucleotide sequence ID" value="NZ_WBOS01000001.1"/>
</dbReference>
<evidence type="ECO:0000256" key="3">
    <source>
        <dbReference type="ARBA" id="ARBA00022989"/>
    </source>
</evidence>
<keyword evidence="4 5" id="KW-0472">Membrane</keyword>
<feature type="transmembrane region" description="Helical" evidence="5">
    <location>
        <begin position="40"/>
        <end position="57"/>
    </location>
</feature>
<dbReference type="AlphaFoldDB" id="A0A6L3V9H0"/>
<evidence type="ECO:0000256" key="2">
    <source>
        <dbReference type="ARBA" id="ARBA00022692"/>
    </source>
</evidence>
<dbReference type="GO" id="GO:0004671">
    <property type="term" value="F:protein C-terminal S-isoprenylcysteine carboxyl O-methyltransferase activity"/>
    <property type="evidence" value="ECO:0007669"/>
    <property type="project" value="InterPro"/>
</dbReference>
<dbReference type="GO" id="GO:0016020">
    <property type="term" value="C:membrane"/>
    <property type="evidence" value="ECO:0007669"/>
    <property type="project" value="UniProtKB-SubCell"/>
</dbReference>
<dbReference type="OrthoDB" id="7203053at2"/>
<proteinExistence type="predicted"/>
<dbReference type="Proteomes" id="UP000481030">
    <property type="component" value="Unassembled WGS sequence"/>
</dbReference>
<dbReference type="InterPro" id="IPR007269">
    <property type="entry name" value="ICMT_MeTrfase"/>
</dbReference>
<dbReference type="PANTHER" id="PTHR43847:SF1">
    <property type="entry name" value="BLL3993 PROTEIN"/>
    <property type="match status" value="1"/>
</dbReference>
<feature type="transmembrane region" description="Helical" evidence="5">
    <location>
        <begin position="129"/>
        <end position="154"/>
    </location>
</feature>
<sequence>MLFTFFIALVIFQRVAELCIAKKNERWMKNQGALEFGEGHYIFIVIVHSLFFVSYIIEVFHYDKIISPIWPILLSLFLLTQAGRFWALASLGRYWNTKIIVLPKAEIVKKGPYRFIKHPNYTIVSAEFIIIPLLFQAYITAMLFTILNVIILAIRIPAEEKALKELTSYKEAFPEVLGLSKRLKKV</sequence>